<protein>
    <submittedName>
        <fullName evidence="1">Uncharacterized protein</fullName>
    </submittedName>
</protein>
<sequence length="16" mass="1872">MNVSCFPFQYKANPLL</sequence>
<organism evidence="1">
    <name type="scientific">Anguilla anguilla</name>
    <name type="common">European freshwater eel</name>
    <name type="synonym">Muraena anguilla</name>
    <dbReference type="NCBI Taxonomy" id="7936"/>
    <lineage>
        <taxon>Eukaryota</taxon>
        <taxon>Metazoa</taxon>
        <taxon>Chordata</taxon>
        <taxon>Craniata</taxon>
        <taxon>Vertebrata</taxon>
        <taxon>Euteleostomi</taxon>
        <taxon>Actinopterygii</taxon>
        <taxon>Neopterygii</taxon>
        <taxon>Teleostei</taxon>
        <taxon>Anguilliformes</taxon>
        <taxon>Anguillidae</taxon>
        <taxon>Anguilla</taxon>
    </lineage>
</organism>
<dbReference type="EMBL" id="GBXM01004379">
    <property type="protein sequence ID" value="JAI04199.1"/>
    <property type="molecule type" value="Transcribed_RNA"/>
</dbReference>
<proteinExistence type="predicted"/>
<dbReference type="AlphaFoldDB" id="A0A0E9XR65"/>
<evidence type="ECO:0000313" key="1">
    <source>
        <dbReference type="EMBL" id="JAI04199.1"/>
    </source>
</evidence>
<reference evidence="1" key="1">
    <citation type="submission" date="2014-11" db="EMBL/GenBank/DDBJ databases">
        <authorList>
            <person name="Amaro Gonzalez C."/>
        </authorList>
    </citation>
    <scope>NUCLEOTIDE SEQUENCE</scope>
</reference>
<accession>A0A0E9XR65</accession>
<reference evidence="1" key="2">
    <citation type="journal article" date="2015" name="Fish Shellfish Immunol.">
        <title>Early steps in the European eel (Anguilla anguilla)-Vibrio vulnificus interaction in the gills: Role of the RtxA13 toxin.</title>
        <authorList>
            <person name="Callol A."/>
            <person name="Pajuelo D."/>
            <person name="Ebbesson L."/>
            <person name="Teles M."/>
            <person name="MacKenzie S."/>
            <person name="Amaro C."/>
        </authorList>
    </citation>
    <scope>NUCLEOTIDE SEQUENCE</scope>
</reference>
<name>A0A0E9XR65_ANGAN</name>